<dbReference type="Proteomes" id="UP000199452">
    <property type="component" value="Unassembled WGS sequence"/>
</dbReference>
<evidence type="ECO:0000313" key="3">
    <source>
        <dbReference type="EMBL" id="SDC24290.1"/>
    </source>
</evidence>
<dbReference type="OrthoDB" id="9795626at2"/>
<keyword evidence="3" id="KW-0269">Exonuclease</keyword>
<dbReference type="Gene3D" id="3.40.50.300">
    <property type="entry name" value="P-loop containing nucleotide triphosphate hydrolases"/>
    <property type="match status" value="2"/>
</dbReference>
<dbReference type="Pfam" id="PF13476">
    <property type="entry name" value="AAA_23"/>
    <property type="match status" value="1"/>
</dbReference>
<dbReference type="InterPro" id="IPR038729">
    <property type="entry name" value="Rad50/SbcC_AAA"/>
</dbReference>
<dbReference type="EMBL" id="FMYP01000022">
    <property type="protein sequence ID" value="SDC24290.1"/>
    <property type="molecule type" value="Genomic_DNA"/>
</dbReference>
<dbReference type="AlphaFoldDB" id="A0A1G6JZY1"/>
<keyword evidence="3" id="KW-0378">Hydrolase</keyword>
<dbReference type="PANTHER" id="PTHR32114">
    <property type="entry name" value="ABC TRANSPORTER ABCH.3"/>
    <property type="match status" value="1"/>
</dbReference>
<accession>A0A1G6JZY1</accession>
<dbReference type="PANTHER" id="PTHR32114:SF2">
    <property type="entry name" value="ABC TRANSPORTER ABCH.3"/>
    <property type="match status" value="1"/>
</dbReference>
<organism evidence="3 4">
    <name type="scientific">Williamwhitmania taraxaci</name>
    <dbReference type="NCBI Taxonomy" id="1640674"/>
    <lineage>
        <taxon>Bacteria</taxon>
        <taxon>Pseudomonadati</taxon>
        <taxon>Bacteroidota</taxon>
        <taxon>Bacteroidia</taxon>
        <taxon>Bacteroidales</taxon>
        <taxon>Williamwhitmaniaceae</taxon>
        <taxon>Williamwhitmania</taxon>
    </lineage>
</organism>
<name>A0A1G6JZY1_9BACT</name>
<sequence>MIPIHLTLQGIYSYQEKQSIDFTRLTEANIFGIFGPVGSGKSTVLEAITYALYGRTDRLNLSGDDRNYNMMNLKSNELLIEFRFRTGKGDTEYMATVTGKRNSKQFDVVKAHDRAAYQRVNEQWQPIEVNSLDTIIGLSYENFKRTIIIPQNRFQEFLQLGNKERTQMMKELFNLEKYELYYKVVALESKNNQQQQNLDGQLQQLGDLNPEQVSLAEEGLKTIKHEIEQKAKELALQQEEEVKFRKLKELVGKLRETEQLLAQLKAQEPDFIRLDRSIREYDYCRLNFMGLLESAKEVSAKIAQFEQGITADNSLLTTTLKQLTDIEASYEVVKKEFDGRELLKQQAEELGKIAKLNQLGVVRNHLNERISKGDKIYSDTVEKANQLKVEYDLLAVSLKETRAQQPDMALLSKMRDWFTVNNLHTSSLKEVNLELVAVQTEMEAIEKQKSLLWEDKCFDGILPTNDFKEIVAQLEDRKVQIKDFINQLSMELEHLALQSKLQEYATNLEEGRPCPLCGALSHPEPLTAQSVSEAQVQARNQRSVHEKEIIAIEQGQKQLSEIATKLQLKRETLDRLLGKQKEQAAKVAEHQTLFVWEAYRDERTITTEFSKAEQLQLQIKEKEAEQEKFAQRLEDENRNKEKYGKAVEEFRHQLTANSTESSTLSSQITLFQISEFETNSSDEIETRKNILLKQYRDVEAAYETTLRTLTTLRKESDTITGRLEANRKTLEQERTVQQAVGAKISAQLEQSEYSSIVAVEKILAQPMDVEREKKKVDDFRHSLDFSQKQLAAFNTEMGDQKYDAQQHQVVLLSIASVSEELKLKNQSQGKLESDLIKLKADLDTQKSLRELADRLHARGEDIKTLKQLFKASGFVNYISSVYLQELCHAANGRFYKLTRQKLSLEVTDDNNFQVRDFMNGGKVRNVKTLSGGQTFQAALSLALALADNIQKITDSNQNFFFLDEGFGSLDKDSLETVFDTLKSLRKENRIVGVISHVEEMQQEIDAHLKIVNDEERGSLIRTSWS</sequence>
<dbReference type="InterPro" id="IPR027417">
    <property type="entry name" value="P-loop_NTPase"/>
</dbReference>
<keyword evidence="3" id="KW-0540">Nuclease</keyword>
<evidence type="ECO:0000256" key="1">
    <source>
        <dbReference type="SAM" id="Coils"/>
    </source>
</evidence>
<evidence type="ECO:0000313" key="4">
    <source>
        <dbReference type="Proteomes" id="UP000199452"/>
    </source>
</evidence>
<reference evidence="3 4" key="1">
    <citation type="submission" date="2016-09" db="EMBL/GenBank/DDBJ databases">
        <authorList>
            <person name="Capua I."/>
            <person name="De Benedictis P."/>
            <person name="Joannis T."/>
            <person name="Lombin L.H."/>
            <person name="Cattoli G."/>
        </authorList>
    </citation>
    <scope>NUCLEOTIDE SEQUENCE [LARGE SCALE GENOMIC DNA]</scope>
    <source>
        <strain evidence="3 4">A7P-90m</strain>
    </source>
</reference>
<proteinExistence type="predicted"/>
<dbReference type="STRING" id="1640674.SAMN05216323_102236"/>
<dbReference type="RefSeq" id="WP_092437557.1">
    <property type="nucleotide sequence ID" value="NZ_FMYP01000022.1"/>
</dbReference>
<protein>
    <submittedName>
        <fullName evidence="3">Exonuclease SbcC</fullName>
    </submittedName>
</protein>
<feature type="domain" description="Rad50/SbcC-type AAA" evidence="2">
    <location>
        <begin position="6"/>
        <end position="234"/>
    </location>
</feature>
<keyword evidence="1" id="KW-0175">Coiled coil</keyword>
<dbReference type="Pfam" id="PF13558">
    <property type="entry name" value="SbcC_Walker_B"/>
    <property type="match status" value="1"/>
</dbReference>
<feature type="coiled-coil region" evidence="1">
    <location>
        <begin position="605"/>
        <end position="653"/>
    </location>
</feature>
<gene>
    <name evidence="3" type="ORF">SAMN05216323_102236</name>
</gene>
<dbReference type="GO" id="GO:0006302">
    <property type="term" value="P:double-strand break repair"/>
    <property type="evidence" value="ECO:0007669"/>
    <property type="project" value="InterPro"/>
</dbReference>
<keyword evidence="4" id="KW-1185">Reference proteome</keyword>
<dbReference type="GO" id="GO:0004527">
    <property type="term" value="F:exonuclease activity"/>
    <property type="evidence" value="ECO:0007669"/>
    <property type="project" value="UniProtKB-KW"/>
</dbReference>
<feature type="coiled-coil region" evidence="1">
    <location>
        <begin position="184"/>
        <end position="267"/>
    </location>
</feature>
<evidence type="ECO:0000259" key="2">
    <source>
        <dbReference type="Pfam" id="PF13476"/>
    </source>
</evidence>
<dbReference type="SUPFAM" id="SSF52540">
    <property type="entry name" value="P-loop containing nucleoside triphosphate hydrolases"/>
    <property type="match status" value="1"/>
</dbReference>
<dbReference type="GO" id="GO:0016887">
    <property type="term" value="F:ATP hydrolysis activity"/>
    <property type="evidence" value="ECO:0007669"/>
    <property type="project" value="InterPro"/>
</dbReference>